<proteinExistence type="predicted"/>
<name>A0ACB5TVG5_CANBO</name>
<gene>
    <name evidence="1" type="ORF">Cboi01_000420800</name>
</gene>
<organism evidence="1 2">
    <name type="scientific">Candida boidinii</name>
    <name type="common">Yeast</name>
    <dbReference type="NCBI Taxonomy" id="5477"/>
    <lineage>
        <taxon>Eukaryota</taxon>
        <taxon>Fungi</taxon>
        <taxon>Dikarya</taxon>
        <taxon>Ascomycota</taxon>
        <taxon>Saccharomycotina</taxon>
        <taxon>Pichiomycetes</taxon>
        <taxon>Pichiales</taxon>
        <taxon>Pichiaceae</taxon>
        <taxon>Ogataea</taxon>
        <taxon>Ogataea/Candida clade</taxon>
    </lineage>
</organism>
<evidence type="ECO:0000313" key="2">
    <source>
        <dbReference type="Proteomes" id="UP001165101"/>
    </source>
</evidence>
<comment type="caution">
    <text evidence="1">The sequence shown here is derived from an EMBL/GenBank/DDBJ whole genome shotgun (WGS) entry which is preliminary data.</text>
</comment>
<protein>
    <submittedName>
        <fullName evidence="1">Unnamed protein product</fullName>
    </submittedName>
</protein>
<keyword evidence="2" id="KW-1185">Reference proteome</keyword>
<dbReference type="Proteomes" id="UP001165101">
    <property type="component" value="Unassembled WGS sequence"/>
</dbReference>
<reference evidence="1" key="1">
    <citation type="submission" date="2023-04" db="EMBL/GenBank/DDBJ databases">
        <title>Candida boidinii NBRC 1967.</title>
        <authorList>
            <person name="Ichikawa N."/>
            <person name="Sato H."/>
            <person name="Tonouchi N."/>
        </authorList>
    </citation>
    <scope>NUCLEOTIDE SEQUENCE</scope>
    <source>
        <strain evidence="1">NBRC 1967</strain>
    </source>
</reference>
<evidence type="ECO:0000313" key="1">
    <source>
        <dbReference type="EMBL" id="GME96254.1"/>
    </source>
</evidence>
<sequence length="84" mass="9573">MINNISVWTGESGQQIPNTGLNMVNGQLNNYNNNNNNHNNNNNSNSNNNNNANQQDNNNIDLFSWNNIQSEQFWNVTDDFGFIP</sequence>
<dbReference type="EMBL" id="BSXV01002617">
    <property type="protein sequence ID" value="GME96254.1"/>
    <property type="molecule type" value="Genomic_DNA"/>
</dbReference>
<accession>A0ACB5TVG5</accession>